<evidence type="ECO:0000256" key="2">
    <source>
        <dbReference type="PROSITE-ProRule" id="PRU00124"/>
    </source>
</evidence>
<keyword evidence="3" id="KW-0472">Membrane</keyword>
<keyword evidence="4" id="KW-0732">Signal</keyword>
<dbReference type="OrthoDB" id="6514358at2759"/>
<gene>
    <name evidence="6" type="primary">LDLRAD2</name>
</gene>
<evidence type="ECO:0000313" key="6">
    <source>
        <dbReference type="RefSeq" id="XP_008060923.1"/>
    </source>
</evidence>
<sequence>MEACLLLLPQRFLLLGVVALTVSALETADLVDLCGRTRRGDALLLRSHPASRSFYFVAPDTDCRLWVRAAAPGDRIRFQFRFFRGHGWTLGGVSETHVSKGRGLLELKSQALANPAAFGPLHSRSQQCLTSSAGPVTLALRLEMRQAGEVTGLGPCGAYFRCRNGRCVPTSLVCDRWGMDNCGDGSDQGPWPPANCRDPSLAPSWAGSTEANTSKPPMLSLALGSAGSLWIAAEQNSPAGQDSTQQDAALEGPRLRGVALAFSLLLASAGLLLGFVWCCCSPGRLAWQPGARGLCLGCGATGPICCYTCPDRVAPGGLRLNGPAMQDQEGHP</sequence>
<dbReference type="SUPFAM" id="SSF57424">
    <property type="entry name" value="LDL receptor-like module"/>
    <property type="match status" value="1"/>
</dbReference>
<evidence type="ECO:0000313" key="5">
    <source>
        <dbReference type="Proteomes" id="UP000189704"/>
    </source>
</evidence>
<keyword evidence="6" id="KW-0675">Receptor</keyword>
<dbReference type="SMART" id="SM00192">
    <property type="entry name" value="LDLa"/>
    <property type="match status" value="1"/>
</dbReference>
<dbReference type="InterPro" id="IPR042333">
    <property type="entry name" value="LRAD2/Mig-13-like"/>
</dbReference>
<dbReference type="CTD" id="401944"/>
<protein>
    <submittedName>
        <fullName evidence="6">Low-density lipoprotein receptor class A domain-containing protein 2</fullName>
    </submittedName>
</protein>
<dbReference type="Gene3D" id="4.10.400.10">
    <property type="entry name" value="Low-density Lipoprotein Receptor"/>
    <property type="match status" value="1"/>
</dbReference>
<dbReference type="InterPro" id="IPR002172">
    <property type="entry name" value="LDrepeatLR_classA_rpt"/>
</dbReference>
<dbReference type="InterPro" id="IPR036055">
    <property type="entry name" value="LDL_receptor-like_sf"/>
</dbReference>
<comment type="caution">
    <text evidence="2">Lacks conserved residue(s) required for the propagation of feature annotation.</text>
</comment>
<proteinExistence type="predicted"/>
<organism evidence="5 6">
    <name type="scientific">Carlito syrichta</name>
    <name type="common">Philippine tarsier</name>
    <name type="synonym">Tarsius syrichta</name>
    <dbReference type="NCBI Taxonomy" id="1868482"/>
    <lineage>
        <taxon>Eukaryota</taxon>
        <taxon>Metazoa</taxon>
        <taxon>Chordata</taxon>
        <taxon>Craniata</taxon>
        <taxon>Vertebrata</taxon>
        <taxon>Euteleostomi</taxon>
        <taxon>Mammalia</taxon>
        <taxon>Eutheria</taxon>
        <taxon>Euarchontoglires</taxon>
        <taxon>Primates</taxon>
        <taxon>Haplorrhini</taxon>
        <taxon>Tarsiiformes</taxon>
        <taxon>Tarsiidae</taxon>
        <taxon>Carlito</taxon>
    </lineage>
</organism>
<evidence type="ECO:0000256" key="4">
    <source>
        <dbReference type="SAM" id="SignalP"/>
    </source>
</evidence>
<feature type="chain" id="PRO_5010544307" evidence="4">
    <location>
        <begin position="25"/>
        <end position="332"/>
    </location>
</feature>
<evidence type="ECO:0000256" key="3">
    <source>
        <dbReference type="SAM" id="Phobius"/>
    </source>
</evidence>
<evidence type="ECO:0000256" key="1">
    <source>
        <dbReference type="ARBA" id="ARBA00023157"/>
    </source>
</evidence>
<dbReference type="KEGG" id="csyr:103265027"/>
<feature type="transmembrane region" description="Helical" evidence="3">
    <location>
        <begin position="258"/>
        <end position="280"/>
    </location>
</feature>
<dbReference type="Pfam" id="PF00057">
    <property type="entry name" value="Ldl_recept_a"/>
    <property type="match status" value="1"/>
</dbReference>
<keyword evidence="3" id="KW-1133">Transmembrane helix</keyword>
<dbReference type="PANTHER" id="PTHR24652:SF67">
    <property type="entry name" value="LOW-DENSITY LIPOPROTEIN RECEPTOR CLASS A DOMAIN-CONTAINING PROTEIN 2"/>
    <property type="match status" value="1"/>
</dbReference>
<keyword evidence="1" id="KW-1015">Disulfide bond</keyword>
<dbReference type="PROSITE" id="PS50068">
    <property type="entry name" value="LDLRA_2"/>
    <property type="match status" value="1"/>
</dbReference>
<keyword evidence="5" id="KW-1185">Reference proteome</keyword>
<keyword evidence="3" id="KW-0812">Transmembrane</keyword>
<dbReference type="AlphaFoldDB" id="A0A1U7TWW2"/>
<dbReference type="Proteomes" id="UP000189704">
    <property type="component" value="Unplaced"/>
</dbReference>
<accession>A0A1U7TWW2</accession>
<reference evidence="6" key="1">
    <citation type="submission" date="2025-08" db="UniProtKB">
        <authorList>
            <consortium name="RefSeq"/>
        </authorList>
    </citation>
    <scope>IDENTIFICATION</scope>
</reference>
<dbReference type="PANTHER" id="PTHR24652">
    <property type="entry name" value="LOW-DENSITY LIPOPROTEIN RECEPTOR CLASS A DOMAIN-CONTAINING PROTEIN 2"/>
    <property type="match status" value="1"/>
</dbReference>
<name>A0A1U7TWW2_CARSF</name>
<feature type="signal peptide" evidence="4">
    <location>
        <begin position="1"/>
        <end position="24"/>
    </location>
</feature>
<dbReference type="GeneID" id="103265027"/>
<keyword evidence="6" id="KW-0449">Lipoprotein</keyword>
<dbReference type="RefSeq" id="XP_008060923.1">
    <property type="nucleotide sequence ID" value="XM_008062732.1"/>
</dbReference>
<dbReference type="CDD" id="cd00112">
    <property type="entry name" value="LDLa"/>
    <property type="match status" value="1"/>
</dbReference>